<evidence type="ECO:0000313" key="2">
    <source>
        <dbReference type="Proteomes" id="UP000824782"/>
    </source>
</evidence>
<sequence>MGHIFIQQIYQTQETCQIFKTLFLNSKVLLIFIEIEDLNVLSHYHRNWIDVIKYEECYNGLNISLVCQNGWRFGSLTDAVTGRLKLKLPYRSHHCPAMPTFRKRVLRGRKLSNMAEMQFLTCLSSR</sequence>
<protein>
    <submittedName>
        <fullName evidence="1">Uncharacterized protein</fullName>
    </submittedName>
</protein>
<comment type="caution">
    <text evidence="1">The sequence shown here is derived from an EMBL/GenBank/DDBJ whole genome shotgun (WGS) entry which is preliminary data.</text>
</comment>
<dbReference type="Proteomes" id="UP000824782">
    <property type="component" value="Unassembled WGS sequence"/>
</dbReference>
<keyword evidence="2" id="KW-1185">Reference proteome</keyword>
<organism evidence="1 2">
    <name type="scientific">Engystomops pustulosus</name>
    <name type="common">Tungara frog</name>
    <name type="synonym">Physalaemus pustulosus</name>
    <dbReference type="NCBI Taxonomy" id="76066"/>
    <lineage>
        <taxon>Eukaryota</taxon>
        <taxon>Metazoa</taxon>
        <taxon>Chordata</taxon>
        <taxon>Craniata</taxon>
        <taxon>Vertebrata</taxon>
        <taxon>Euteleostomi</taxon>
        <taxon>Amphibia</taxon>
        <taxon>Batrachia</taxon>
        <taxon>Anura</taxon>
        <taxon>Neobatrachia</taxon>
        <taxon>Hyloidea</taxon>
        <taxon>Leptodactylidae</taxon>
        <taxon>Leiuperinae</taxon>
        <taxon>Engystomops</taxon>
    </lineage>
</organism>
<proteinExistence type="predicted"/>
<reference evidence="1" key="1">
    <citation type="thesis" date="2020" institute="ProQuest LLC" country="789 East Eisenhower Parkway, Ann Arbor, MI, USA">
        <title>Comparative Genomics and Chromosome Evolution.</title>
        <authorList>
            <person name="Mudd A.B."/>
        </authorList>
    </citation>
    <scope>NUCLEOTIDE SEQUENCE</scope>
    <source>
        <strain evidence="1">237g6f4</strain>
        <tissue evidence="1">Blood</tissue>
    </source>
</reference>
<dbReference type="AlphaFoldDB" id="A0AAV6YWX8"/>
<evidence type="ECO:0000313" key="1">
    <source>
        <dbReference type="EMBL" id="KAG8538478.1"/>
    </source>
</evidence>
<gene>
    <name evidence="1" type="ORF">GDO81_022582</name>
</gene>
<accession>A0AAV6YWX8</accession>
<dbReference type="EMBL" id="WNYA01020880">
    <property type="protein sequence ID" value="KAG8538478.1"/>
    <property type="molecule type" value="Genomic_DNA"/>
</dbReference>
<name>A0AAV6YWX8_ENGPU</name>